<evidence type="ECO:0000313" key="6">
    <source>
        <dbReference type="Proteomes" id="UP000091918"/>
    </source>
</evidence>
<dbReference type="Gene3D" id="1.20.1720.10">
    <property type="entry name" value="Multidrug resistance protein D"/>
    <property type="match status" value="1"/>
</dbReference>
<dbReference type="STRING" id="1658172.A0A1B7P6Y8"/>
<evidence type="ECO:0000313" key="5">
    <source>
        <dbReference type="EMBL" id="OAX84667.1"/>
    </source>
</evidence>
<reference evidence="5 6" key="1">
    <citation type="submission" date="2015-07" db="EMBL/GenBank/DDBJ databases">
        <title>Emmonsia species relationships and genome sequence.</title>
        <authorList>
            <person name="Cuomo C.A."/>
            <person name="Schwartz I.S."/>
            <person name="Kenyon C."/>
            <person name="de Hoog G.S."/>
            <person name="Govender N.P."/>
            <person name="Botha A."/>
            <person name="Moreno L."/>
            <person name="de Vries M."/>
            <person name="Munoz J.F."/>
            <person name="Stielow J.B."/>
        </authorList>
    </citation>
    <scope>NUCLEOTIDE SEQUENCE [LARGE SCALE GENOMIC DNA]</scope>
    <source>
        <strain evidence="5 6">CBS 136260</strain>
    </source>
</reference>
<comment type="subcellular location">
    <subcellularLocation>
        <location evidence="1">Membrane</location>
        <topology evidence="1">Multi-pass membrane protein</topology>
    </subcellularLocation>
</comment>
<dbReference type="SUPFAM" id="SSF103473">
    <property type="entry name" value="MFS general substrate transporter"/>
    <property type="match status" value="1"/>
</dbReference>
<protein>
    <submittedName>
        <fullName evidence="5">Uncharacterized protein</fullName>
    </submittedName>
</protein>
<evidence type="ECO:0000256" key="2">
    <source>
        <dbReference type="ARBA" id="ARBA00022692"/>
    </source>
</evidence>
<dbReference type="GO" id="GO:0022857">
    <property type="term" value="F:transmembrane transporter activity"/>
    <property type="evidence" value="ECO:0007669"/>
    <property type="project" value="TreeGrafter"/>
</dbReference>
<gene>
    <name evidence="5" type="ORF">ACJ72_00959</name>
</gene>
<accession>A0A1B7P6Y8</accession>
<keyword evidence="3" id="KW-1133">Transmembrane helix</keyword>
<evidence type="ECO:0000256" key="4">
    <source>
        <dbReference type="ARBA" id="ARBA00023136"/>
    </source>
</evidence>
<dbReference type="Proteomes" id="UP000091918">
    <property type="component" value="Unassembled WGS sequence"/>
</dbReference>
<dbReference type="InterPro" id="IPR036259">
    <property type="entry name" value="MFS_trans_sf"/>
</dbReference>
<organism evidence="5 6">
    <name type="scientific">Emergomyces africanus</name>
    <dbReference type="NCBI Taxonomy" id="1955775"/>
    <lineage>
        <taxon>Eukaryota</taxon>
        <taxon>Fungi</taxon>
        <taxon>Dikarya</taxon>
        <taxon>Ascomycota</taxon>
        <taxon>Pezizomycotina</taxon>
        <taxon>Eurotiomycetes</taxon>
        <taxon>Eurotiomycetidae</taxon>
        <taxon>Onygenales</taxon>
        <taxon>Ajellomycetaceae</taxon>
        <taxon>Emergomyces</taxon>
    </lineage>
</organism>
<comment type="caution">
    <text evidence="5">The sequence shown here is derived from an EMBL/GenBank/DDBJ whole genome shotgun (WGS) entry which is preliminary data.</text>
</comment>
<evidence type="ECO:0000256" key="3">
    <source>
        <dbReference type="ARBA" id="ARBA00022989"/>
    </source>
</evidence>
<dbReference type="PANTHER" id="PTHR23502:SF7">
    <property type="entry name" value="DRUG_PROTON ANTIPORTER YHK8-RELATED"/>
    <property type="match status" value="1"/>
</dbReference>
<dbReference type="GO" id="GO:0005886">
    <property type="term" value="C:plasma membrane"/>
    <property type="evidence" value="ECO:0007669"/>
    <property type="project" value="TreeGrafter"/>
</dbReference>
<name>A0A1B7P6Y8_9EURO</name>
<dbReference type="OrthoDB" id="3561359at2759"/>
<keyword evidence="6" id="KW-1185">Reference proteome</keyword>
<sequence length="170" mass="19077">MPKNEQHGGETRPMGEANTWEVIPISAITNAAQKGDDDDLEVHWDGSHDSGDPRKFPLTQRWSMVIVTPLSSLCTSQKNSTAQHSLPILARPFLLWPLELARRFLAPLSEFYGRRPVYLAPMSLFILWLTPCATAQNIETMLLASVLSGFSKQCIHDSGRRVDWGSFRAQ</sequence>
<keyword evidence="4" id="KW-0472">Membrane</keyword>
<dbReference type="AlphaFoldDB" id="A0A1B7P6Y8"/>
<dbReference type="PANTHER" id="PTHR23502">
    <property type="entry name" value="MAJOR FACILITATOR SUPERFAMILY"/>
    <property type="match status" value="1"/>
</dbReference>
<evidence type="ECO:0000256" key="1">
    <source>
        <dbReference type="ARBA" id="ARBA00004141"/>
    </source>
</evidence>
<dbReference type="EMBL" id="LGUA01000058">
    <property type="protein sequence ID" value="OAX84667.1"/>
    <property type="molecule type" value="Genomic_DNA"/>
</dbReference>
<keyword evidence="2" id="KW-0812">Transmembrane</keyword>
<proteinExistence type="predicted"/>